<evidence type="ECO:0000313" key="2">
    <source>
        <dbReference type="Proteomes" id="UP000033633"/>
    </source>
</evidence>
<dbReference type="Proteomes" id="UP000033633">
    <property type="component" value="Unassembled WGS sequence"/>
</dbReference>
<dbReference type="OrthoDB" id="5890574at2"/>
<accession>A0A0F5VHT0</accession>
<organism evidence="1 2">
    <name type="scientific">Photobacterium halotolerans</name>
    <dbReference type="NCBI Taxonomy" id="265726"/>
    <lineage>
        <taxon>Bacteria</taxon>
        <taxon>Pseudomonadati</taxon>
        <taxon>Pseudomonadota</taxon>
        <taxon>Gammaproteobacteria</taxon>
        <taxon>Vibrionales</taxon>
        <taxon>Vibrionaceae</taxon>
        <taxon>Photobacterium</taxon>
    </lineage>
</organism>
<dbReference type="RefSeq" id="WP_046218726.1">
    <property type="nucleotide sequence ID" value="NZ_JWYV01000001.1"/>
</dbReference>
<evidence type="ECO:0000313" key="1">
    <source>
        <dbReference type="EMBL" id="KKD01397.1"/>
    </source>
</evidence>
<dbReference type="AlphaFoldDB" id="A0A0F5VHT0"/>
<dbReference type="PATRIC" id="fig|265726.11.peg.165"/>
<gene>
    <name evidence="1" type="ORF">KY46_00770</name>
</gene>
<sequence length="213" mass="24902">MMLDDITLLPFIQEKGWTLKSLGKRWGLSERQMSRLVSQVERKYMDAINGLPERIELKVARHPSGRLTLMTKKNDDRVFTDCKQEKLFGNKDEVEFYRHLAVYKKELEDHGLVVDVRKLDWLFIPSGSIENFDNIYCWLNRWVKNKTDDETLQASCESALRKAFDELGLVYDIEEYGSLSFDNLPFLCGSDGLAISEHFFITIPKLVKRLDDR</sequence>
<keyword evidence="2" id="KW-1185">Reference proteome</keyword>
<protein>
    <submittedName>
        <fullName evidence="1">Uncharacterized protein</fullName>
    </submittedName>
</protein>
<comment type="caution">
    <text evidence="1">The sequence shown here is derived from an EMBL/GenBank/DDBJ whole genome shotgun (WGS) entry which is preliminary data.</text>
</comment>
<proteinExistence type="predicted"/>
<dbReference type="EMBL" id="JWYV01000001">
    <property type="protein sequence ID" value="KKD01397.1"/>
    <property type="molecule type" value="Genomic_DNA"/>
</dbReference>
<name>A0A0F5VHT0_9GAMM</name>
<reference evidence="1 2" key="1">
    <citation type="submission" date="2014-12" db="EMBL/GenBank/DDBJ databases">
        <title>Mercury Reductase activity and rhizosphere competence traits in the genome of root associated Photobacterium halotolerans MELD1.</title>
        <authorList>
            <person name="Mathew D.C."/>
            <person name="Huang C.-C."/>
        </authorList>
    </citation>
    <scope>NUCLEOTIDE SEQUENCE [LARGE SCALE GENOMIC DNA]</scope>
    <source>
        <strain evidence="1 2">MELD1</strain>
    </source>
</reference>